<feature type="binding site" evidence="11 15">
    <location>
        <position position="234"/>
    </location>
    <ligand>
        <name>substrate</name>
    </ligand>
</feature>
<feature type="binding site" evidence="11 15">
    <location>
        <position position="324"/>
    </location>
    <ligand>
        <name>substrate</name>
    </ligand>
</feature>
<dbReference type="Proteomes" id="UP000297295">
    <property type="component" value="Unassembled WGS sequence"/>
</dbReference>
<dbReference type="NCBIfam" id="TIGR00069">
    <property type="entry name" value="hisD"/>
    <property type="match status" value="1"/>
</dbReference>
<dbReference type="PROSITE" id="PS00611">
    <property type="entry name" value="HISOL_DEHYDROGENASE"/>
    <property type="match status" value="1"/>
</dbReference>
<dbReference type="EMBL" id="PGGK01000003">
    <property type="protein sequence ID" value="TGC10561.1"/>
    <property type="molecule type" value="Genomic_DNA"/>
</dbReference>
<dbReference type="PANTHER" id="PTHR21256">
    <property type="entry name" value="HISTIDINOL DEHYDROGENASE HDH"/>
    <property type="match status" value="1"/>
</dbReference>
<dbReference type="InterPro" id="IPR012131">
    <property type="entry name" value="Hstdl_DH"/>
</dbReference>
<dbReference type="GO" id="GO:0008270">
    <property type="term" value="F:zinc ion binding"/>
    <property type="evidence" value="ECO:0007669"/>
    <property type="project" value="UniProtKB-UniRule"/>
</dbReference>
<dbReference type="GO" id="GO:0051287">
    <property type="term" value="F:NAD binding"/>
    <property type="evidence" value="ECO:0007669"/>
    <property type="project" value="InterPro"/>
</dbReference>
<dbReference type="CDD" id="cd06572">
    <property type="entry name" value="Histidinol_dh"/>
    <property type="match status" value="1"/>
</dbReference>
<feature type="binding site" evidence="11 16">
    <location>
        <position position="256"/>
    </location>
    <ligand>
        <name>Zn(2+)</name>
        <dbReference type="ChEBI" id="CHEBI:29105"/>
    </ligand>
</feature>
<comment type="pathway">
    <text evidence="2 11 12">Amino-acid biosynthesis; L-histidine biosynthesis; L-histidine from 5-phospho-alpha-D-ribose 1-diphosphate: step 9/9.</text>
</comment>
<feature type="active site" description="Proton acceptor" evidence="11 13">
    <location>
        <position position="324"/>
    </location>
</feature>
<feature type="binding site" evidence="11 14">
    <location>
        <position position="188"/>
    </location>
    <ligand>
        <name>NAD(+)</name>
        <dbReference type="ChEBI" id="CHEBI:57540"/>
    </ligand>
</feature>
<dbReference type="RefSeq" id="WP_135388941.1">
    <property type="nucleotide sequence ID" value="NZ_PGGK01000003.1"/>
</dbReference>
<evidence type="ECO:0000256" key="16">
    <source>
        <dbReference type="PIRSR" id="PIRSR000099-4"/>
    </source>
</evidence>
<evidence type="ECO:0000256" key="10">
    <source>
        <dbReference type="ARBA" id="ARBA00049489"/>
    </source>
</evidence>
<keyword evidence="6 11" id="KW-0479">Metal-binding</keyword>
<dbReference type="FunFam" id="3.40.50.1980:FF:000001">
    <property type="entry name" value="Histidinol dehydrogenase"/>
    <property type="match status" value="1"/>
</dbReference>
<evidence type="ECO:0000313" key="19">
    <source>
        <dbReference type="Proteomes" id="UP000297295"/>
    </source>
</evidence>
<dbReference type="PRINTS" id="PR00083">
    <property type="entry name" value="HOLDHDRGNASE"/>
</dbReference>
<feature type="binding site" evidence="11 14">
    <location>
        <position position="126"/>
    </location>
    <ligand>
        <name>NAD(+)</name>
        <dbReference type="ChEBI" id="CHEBI:57540"/>
    </ligand>
</feature>
<keyword evidence="8 11" id="KW-0560">Oxidoreductase</keyword>
<comment type="catalytic activity">
    <reaction evidence="10 11 12">
        <text>L-histidinol + 2 NAD(+) + H2O = L-histidine + 2 NADH + 3 H(+)</text>
        <dbReference type="Rhea" id="RHEA:20641"/>
        <dbReference type="ChEBI" id="CHEBI:15377"/>
        <dbReference type="ChEBI" id="CHEBI:15378"/>
        <dbReference type="ChEBI" id="CHEBI:57540"/>
        <dbReference type="ChEBI" id="CHEBI:57595"/>
        <dbReference type="ChEBI" id="CHEBI:57699"/>
        <dbReference type="ChEBI" id="CHEBI:57945"/>
        <dbReference type="EC" id="1.1.1.23"/>
    </reaction>
</comment>
<dbReference type="AlphaFoldDB" id="A0A4E0PWZ7"/>
<dbReference type="OrthoDB" id="36308at2157"/>
<keyword evidence="11 12" id="KW-0028">Amino-acid biosynthesis</keyword>
<evidence type="ECO:0000256" key="13">
    <source>
        <dbReference type="PIRSR" id="PIRSR000099-1"/>
    </source>
</evidence>
<evidence type="ECO:0000256" key="6">
    <source>
        <dbReference type="ARBA" id="ARBA00022723"/>
    </source>
</evidence>
<evidence type="ECO:0000256" key="12">
    <source>
        <dbReference type="PIRNR" id="PIRNR000099"/>
    </source>
</evidence>
<evidence type="ECO:0000256" key="4">
    <source>
        <dbReference type="ARBA" id="ARBA00012965"/>
    </source>
</evidence>
<name>A0A4E0PWZ7_9EURY</name>
<feature type="active site" description="Proton acceptor" evidence="11 13">
    <location>
        <position position="323"/>
    </location>
</feature>
<organism evidence="18 19">
    <name type="scientific">Methanolobus halotolerans</name>
    <dbReference type="NCBI Taxonomy" id="2052935"/>
    <lineage>
        <taxon>Archaea</taxon>
        <taxon>Methanobacteriati</taxon>
        <taxon>Methanobacteriota</taxon>
        <taxon>Stenosarchaea group</taxon>
        <taxon>Methanomicrobia</taxon>
        <taxon>Methanosarcinales</taxon>
        <taxon>Methanosarcinaceae</taxon>
        <taxon>Methanolobus</taxon>
    </lineage>
</organism>
<feature type="binding site" evidence="11 16">
    <location>
        <position position="259"/>
    </location>
    <ligand>
        <name>Zn(2+)</name>
        <dbReference type="ChEBI" id="CHEBI:29105"/>
    </ligand>
</feature>
<keyword evidence="9 11" id="KW-0368">Histidine biosynthesis</keyword>
<keyword evidence="7 11" id="KW-0862">Zinc</keyword>
<evidence type="ECO:0000313" key="18">
    <source>
        <dbReference type="EMBL" id="TGC10561.1"/>
    </source>
</evidence>
<evidence type="ECO:0000256" key="1">
    <source>
        <dbReference type="ARBA" id="ARBA00003850"/>
    </source>
</evidence>
<feature type="binding site" evidence="11 15">
    <location>
        <position position="357"/>
    </location>
    <ligand>
        <name>substrate</name>
    </ligand>
</feature>
<feature type="binding site" evidence="11 15">
    <location>
        <position position="259"/>
    </location>
    <ligand>
        <name>substrate</name>
    </ligand>
</feature>
<dbReference type="GO" id="GO:0004399">
    <property type="term" value="F:histidinol dehydrogenase activity"/>
    <property type="evidence" value="ECO:0007669"/>
    <property type="project" value="UniProtKB-UniRule"/>
</dbReference>
<dbReference type="InterPro" id="IPR022695">
    <property type="entry name" value="Histidinol_DH_monofunct"/>
</dbReference>
<dbReference type="PANTHER" id="PTHR21256:SF2">
    <property type="entry name" value="HISTIDINE BIOSYNTHESIS TRIFUNCTIONAL PROTEIN"/>
    <property type="match status" value="1"/>
</dbReference>
<dbReference type="Gene3D" id="3.40.50.1980">
    <property type="entry name" value="Nitrogenase molybdenum iron protein domain"/>
    <property type="match status" value="2"/>
</dbReference>
<dbReference type="SUPFAM" id="SSF53720">
    <property type="entry name" value="ALDH-like"/>
    <property type="match status" value="1"/>
</dbReference>
<keyword evidence="19" id="KW-1185">Reference proteome</keyword>
<evidence type="ECO:0000256" key="15">
    <source>
        <dbReference type="PIRSR" id="PIRSR000099-3"/>
    </source>
</evidence>
<dbReference type="InterPro" id="IPR016161">
    <property type="entry name" value="Ald_DH/histidinol_DH"/>
</dbReference>
<comment type="caution">
    <text evidence="18">The sequence shown here is derived from an EMBL/GenBank/DDBJ whole genome shotgun (WGS) entry which is preliminary data.</text>
</comment>
<evidence type="ECO:0000256" key="17">
    <source>
        <dbReference type="RuleBase" id="RU004175"/>
    </source>
</evidence>
<dbReference type="GO" id="GO:0005737">
    <property type="term" value="C:cytoplasm"/>
    <property type="evidence" value="ECO:0007669"/>
    <property type="project" value="TreeGrafter"/>
</dbReference>
<evidence type="ECO:0000256" key="2">
    <source>
        <dbReference type="ARBA" id="ARBA00004940"/>
    </source>
</evidence>
<evidence type="ECO:0000256" key="7">
    <source>
        <dbReference type="ARBA" id="ARBA00022833"/>
    </source>
</evidence>
<dbReference type="UniPathway" id="UPA00031">
    <property type="reaction ID" value="UER00014"/>
</dbReference>
<comment type="similarity">
    <text evidence="3 11 12 17">Belongs to the histidinol dehydrogenase family.</text>
</comment>
<dbReference type="Pfam" id="PF00815">
    <property type="entry name" value="Histidinol_dh"/>
    <property type="match status" value="1"/>
</dbReference>
<reference evidence="18 19" key="1">
    <citation type="submission" date="2017-11" db="EMBL/GenBank/DDBJ databases">
        <title>Isolation and Characterization of Methanogenic Archaea from Saline Meromictic Lake at Siberia.</title>
        <authorList>
            <person name="Shen Y."/>
            <person name="Huang H.-H."/>
            <person name="Lai M.-C."/>
            <person name="Chen S.-C."/>
        </authorList>
    </citation>
    <scope>NUCLEOTIDE SEQUENCE [LARGE SCALE GENOMIC DNA]</scope>
    <source>
        <strain evidence="18 19">SY-01</strain>
    </source>
</reference>
<dbReference type="FunFam" id="3.40.50.1980:FF:000026">
    <property type="entry name" value="Histidinol dehydrogenase"/>
    <property type="match status" value="1"/>
</dbReference>
<evidence type="ECO:0000256" key="9">
    <source>
        <dbReference type="ARBA" id="ARBA00023102"/>
    </source>
</evidence>
<dbReference type="HAMAP" id="MF_01024">
    <property type="entry name" value="HisD"/>
    <property type="match status" value="1"/>
</dbReference>
<feature type="binding site" evidence="11 15">
    <location>
        <position position="411"/>
    </location>
    <ligand>
        <name>substrate</name>
    </ligand>
</feature>
<feature type="binding site" evidence="11 16">
    <location>
        <position position="416"/>
    </location>
    <ligand>
        <name>Zn(2+)</name>
        <dbReference type="ChEBI" id="CHEBI:29105"/>
    </ligand>
</feature>
<dbReference type="InterPro" id="IPR001692">
    <property type="entry name" value="Histidinol_DH_CS"/>
</dbReference>
<evidence type="ECO:0000256" key="8">
    <source>
        <dbReference type="ARBA" id="ARBA00023002"/>
    </source>
</evidence>
<feature type="binding site" evidence="11 14">
    <location>
        <position position="211"/>
    </location>
    <ligand>
        <name>NAD(+)</name>
        <dbReference type="ChEBI" id="CHEBI:57540"/>
    </ligand>
</feature>
<dbReference type="EC" id="1.1.1.23" evidence="4 11"/>
<dbReference type="PIRSF" id="PIRSF000099">
    <property type="entry name" value="Histidinol_dh"/>
    <property type="match status" value="1"/>
</dbReference>
<sequence>MLYKRLSQLSREEKDKLINRGGELADVGETVASIIRDVRDNGDEALRSYTKKFDRAEIEDIEVSPEEVDEAISSIDGSLLEHLKFAAENIRKFHQAQMPEGMWFMELSPGIELGQKFTPLESVGAYVPGGRASYPSTALMTIIPARVAGVKHVAMCTPPGPDGKINSLALAAARIAGADHIYKLGGVQAVAAMAYGTESVRPVSKIVGPGNVFVTAAKMQVRDKAEIDFPAGPSEVLIIADDSSDAVMAASDIIAQAEHDPNAVSVFVTPSKELAEQVYREVLEQAARAVRSDIVNASLENAAVLIADSMESCIEFSNDFAPEHLEIMVADTDSVLNYIDNAGSVFVGNYAPVPVGDYASGTNHVLPTAGYAKIYSGLNILHFLKCSSIQKISKKGLETLKDAVISIAEEEGLMAHAESIRTRFRN</sequence>
<evidence type="ECO:0000256" key="3">
    <source>
        <dbReference type="ARBA" id="ARBA00010178"/>
    </source>
</evidence>
<proteinExistence type="inferred from homology"/>
<feature type="binding site" evidence="11 16">
    <location>
        <position position="357"/>
    </location>
    <ligand>
        <name>Zn(2+)</name>
        <dbReference type="ChEBI" id="CHEBI:29105"/>
    </ligand>
</feature>
<feature type="binding site" evidence="11 15">
    <location>
        <position position="416"/>
    </location>
    <ligand>
        <name>substrate</name>
    </ligand>
</feature>
<gene>
    <name evidence="11 18" type="primary">hisD</name>
    <name evidence="18" type="ORF">CUN85_03450</name>
</gene>
<feature type="binding site" evidence="11 15">
    <location>
        <position position="256"/>
    </location>
    <ligand>
        <name>substrate</name>
    </ligand>
</feature>
<dbReference type="Gene3D" id="1.20.5.1300">
    <property type="match status" value="1"/>
</dbReference>
<comment type="function">
    <text evidence="1 11 12">Catalyzes the sequential NAD-dependent oxidations of L-histidinol to L-histidinaldehyde and then to L-histidine.</text>
</comment>
<evidence type="ECO:0000256" key="5">
    <source>
        <dbReference type="ARBA" id="ARBA00016531"/>
    </source>
</evidence>
<accession>A0A4E0PWZ7</accession>
<comment type="cofactor">
    <cofactor evidence="11 16">
        <name>Zn(2+)</name>
        <dbReference type="ChEBI" id="CHEBI:29105"/>
    </cofactor>
    <text evidence="11 16">Binds 1 zinc ion per subunit.</text>
</comment>
<keyword evidence="11 12" id="KW-0520">NAD</keyword>
<evidence type="ECO:0000256" key="11">
    <source>
        <dbReference type="HAMAP-Rule" id="MF_01024"/>
    </source>
</evidence>
<evidence type="ECO:0000256" key="14">
    <source>
        <dbReference type="PIRSR" id="PIRSR000099-2"/>
    </source>
</evidence>
<protein>
    <recommendedName>
        <fullName evidence="5 11">Histidinol dehydrogenase</fullName>
        <shortName evidence="11 12">HDH</shortName>
        <ecNumber evidence="4 11">1.1.1.23</ecNumber>
    </recommendedName>
</protein>
<dbReference type="GO" id="GO:0000105">
    <property type="term" value="P:L-histidine biosynthetic process"/>
    <property type="evidence" value="ECO:0007669"/>
    <property type="project" value="UniProtKB-UniRule"/>
</dbReference>